<accession>A0ABN0Z809</accession>
<dbReference type="RefSeq" id="WP_344032758.1">
    <property type="nucleotide sequence ID" value="NZ_BAAABX010000089.1"/>
</dbReference>
<proteinExistence type="inferred from homology"/>
<gene>
    <name evidence="6" type="ORF">GCM10010357_68510</name>
</gene>
<evidence type="ECO:0000256" key="3">
    <source>
        <dbReference type="RuleBase" id="RU000363"/>
    </source>
</evidence>
<organism evidence="6 7">
    <name type="scientific">Streptomyces luteireticuli</name>
    <dbReference type="NCBI Taxonomy" id="173858"/>
    <lineage>
        <taxon>Bacteria</taxon>
        <taxon>Bacillati</taxon>
        <taxon>Actinomycetota</taxon>
        <taxon>Actinomycetes</taxon>
        <taxon>Kitasatosporales</taxon>
        <taxon>Streptomycetaceae</taxon>
        <taxon>Streptomyces</taxon>
    </lineage>
</organism>
<evidence type="ECO:0000256" key="2">
    <source>
        <dbReference type="ARBA" id="ARBA00023002"/>
    </source>
</evidence>
<comment type="caution">
    <text evidence="6">The sequence shown here is derived from an EMBL/GenBank/DDBJ whole genome shotgun (WGS) entry which is preliminary data.</text>
</comment>
<protein>
    <recommendedName>
        <fullName evidence="5">Ketoreductase domain-containing protein</fullName>
    </recommendedName>
</protein>
<reference evidence="6 7" key="1">
    <citation type="journal article" date="2019" name="Int. J. Syst. Evol. Microbiol.">
        <title>The Global Catalogue of Microorganisms (GCM) 10K type strain sequencing project: providing services to taxonomists for standard genome sequencing and annotation.</title>
        <authorList>
            <consortium name="The Broad Institute Genomics Platform"/>
            <consortium name="The Broad Institute Genome Sequencing Center for Infectious Disease"/>
            <person name="Wu L."/>
            <person name="Ma J."/>
        </authorList>
    </citation>
    <scope>NUCLEOTIDE SEQUENCE [LARGE SCALE GENOMIC DNA]</scope>
    <source>
        <strain evidence="6 7">JCM 4788</strain>
    </source>
</reference>
<feature type="compositionally biased region" description="Basic and acidic residues" evidence="4">
    <location>
        <begin position="8"/>
        <end position="17"/>
    </location>
</feature>
<dbReference type="PANTHER" id="PTHR44196">
    <property type="entry name" value="DEHYDROGENASE/REDUCTASE SDR FAMILY MEMBER 7B"/>
    <property type="match status" value="1"/>
</dbReference>
<name>A0ABN0Z809_9ACTN</name>
<dbReference type="InterPro" id="IPR057326">
    <property type="entry name" value="KR_dom"/>
</dbReference>
<dbReference type="PANTHER" id="PTHR44196:SF1">
    <property type="entry name" value="DEHYDROGENASE_REDUCTASE SDR FAMILY MEMBER 7B"/>
    <property type="match status" value="1"/>
</dbReference>
<dbReference type="SUPFAM" id="SSF51735">
    <property type="entry name" value="NAD(P)-binding Rossmann-fold domains"/>
    <property type="match status" value="1"/>
</dbReference>
<evidence type="ECO:0000313" key="7">
    <source>
        <dbReference type="Proteomes" id="UP001500879"/>
    </source>
</evidence>
<comment type="similarity">
    <text evidence="1 3">Belongs to the short-chain dehydrogenases/reductases (SDR) family.</text>
</comment>
<dbReference type="InterPro" id="IPR036291">
    <property type="entry name" value="NAD(P)-bd_dom_sf"/>
</dbReference>
<feature type="domain" description="Ketoreductase" evidence="5">
    <location>
        <begin position="52"/>
        <end position="238"/>
    </location>
</feature>
<evidence type="ECO:0000256" key="1">
    <source>
        <dbReference type="ARBA" id="ARBA00006484"/>
    </source>
</evidence>
<dbReference type="Gene3D" id="3.40.50.720">
    <property type="entry name" value="NAD(P)-binding Rossmann-like Domain"/>
    <property type="match status" value="1"/>
</dbReference>
<evidence type="ECO:0000256" key="4">
    <source>
        <dbReference type="SAM" id="MobiDB-lite"/>
    </source>
</evidence>
<dbReference type="Pfam" id="PF00106">
    <property type="entry name" value="adh_short"/>
    <property type="match status" value="1"/>
</dbReference>
<sequence length="313" mass="33457">MDTMRTPCDQERQRPAPERPAAAAPPGPRPRRRRPARADRLTARLAARAGGRRVVVTGASGAIGRQLAVLLGQAGADLVLLGRDRRALAETARHAAIGTGTVRVQVADLTVPADIARFADRLAEECGGADILVNNAGRSIRRGADRAVERPHDYRRTMAVNYFGAVDLTLRLLPGMRERGHGHIVNVATIGLQLGMGRFTAYNPSKAALEAFGQSLAPELRREGIRVSTVHLPLVRTPMSAPTTAFARLPALDPRQAARMVCTALVTGSPRVSTRLGTLGELLGVAAPRARLALAALEYRCLPESPSARRGAR</sequence>
<keyword evidence="2" id="KW-0560">Oxidoreductase</keyword>
<dbReference type="PRINTS" id="PR00080">
    <property type="entry name" value="SDRFAMILY"/>
</dbReference>
<keyword evidence="7" id="KW-1185">Reference proteome</keyword>
<feature type="region of interest" description="Disordered" evidence="4">
    <location>
        <begin position="1"/>
        <end position="38"/>
    </location>
</feature>
<dbReference type="Proteomes" id="UP001500879">
    <property type="component" value="Unassembled WGS sequence"/>
</dbReference>
<evidence type="ECO:0000313" key="6">
    <source>
        <dbReference type="EMBL" id="GAA0437412.1"/>
    </source>
</evidence>
<dbReference type="SMART" id="SM00822">
    <property type="entry name" value="PKS_KR"/>
    <property type="match status" value="1"/>
</dbReference>
<dbReference type="CDD" id="cd05233">
    <property type="entry name" value="SDR_c"/>
    <property type="match status" value="1"/>
</dbReference>
<dbReference type="EMBL" id="BAAABX010000089">
    <property type="protein sequence ID" value="GAA0437412.1"/>
    <property type="molecule type" value="Genomic_DNA"/>
</dbReference>
<dbReference type="PRINTS" id="PR00081">
    <property type="entry name" value="GDHRDH"/>
</dbReference>
<evidence type="ECO:0000259" key="5">
    <source>
        <dbReference type="SMART" id="SM00822"/>
    </source>
</evidence>
<dbReference type="InterPro" id="IPR002347">
    <property type="entry name" value="SDR_fam"/>
</dbReference>